<evidence type="ECO:0000313" key="1">
    <source>
        <dbReference type="EMBL" id="JAH70854.1"/>
    </source>
</evidence>
<protein>
    <submittedName>
        <fullName evidence="1">Uncharacterized protein</fullName>
    </submittedName>
</protein>
<dbReference type="AlphaFoldDB" id="A0A0E9UYB6"/>
<name>A0A0E9UYB6_ANGAN</name>
<sequence>MSCNIGSVAAVGCVLVPLSVIFPHGRRTCVPFYVTLQSVAKLRRC</sequence>
<dbReference type="EMBL" id="GBXM01037723">
    <property type="protein sequence ID" value="JAH70854.1"/>
    <property type="molecule type" value="Transcribed_RNA"/>
</dbReference>
<reference evidence="1" key="1">
    <citation type="submission" date="2014-11" db="EMBL/GenBank/DDBJ databases">
        <authorList>
            <person name="Amaro Gonzalez C."/>
        </authorList>
    </citation>
    <scope>NUCLEOTIDE SEQUENCE</scope>
</reference>
<organism evidence="1">
    <name type="scientific">Anguilla anguilla</name>
    <name type="common">European freshwater eel</name>
    <name type="synonym">Muraena anguilla</name>
    <dbReference type="NCBI Taxonomy" id="7936"/>
    <lineage>
        <taxon>Eukaryota</taxon>
        <taxon>Metazoa</taxon>
        <taxon>Chordata</taxon>
        <taxon>Craniata</taxon>
        <taxon>Vertebrata</taxon>
        <taxon>Euteleostomi</taxon>
        <taxon>Actinopterygii</taxon>
        <taxon>Neopterygii</taxon>
        <taxon>Teleostei</taxon>
        <taxon>Anguilliformes</taxon>
        <taxon>Anguillidae</taxon>
        <taxon>Anguilla</taxon>
    </lineage>
</organism>
<proteinExistence type="predicted"/>
<reference evidence="1" key="2">
    <citation type="journal article" date="2015" name="Fish Shellfish Immunol.">
        <title>Early steps in the European eel (Anguilla anguilla)-Vibrio vulnificus interaction in the gills: Role of the RtxA13 toxin.</title>
        <authorList>
            <person name="Callol A."/>
            <person name="Pajuelo D."/>
            <person name="Ebbesson L."/>
            <person name="Teles M."/>
            <person name="MacKenzie S."/>
            <person name="Amaro C."/>
        </authorList>
    </citation>
    <scope>NUCLEOTIDE SEQUENCE</scope>
</reference>
<accession>A0A0E9UYB6</accession>